<dbReference type="PANTHER" id="PTHR42905:SF16">
    <property type="entry name" value="CARBOXYPHOSPHONOENOLPYRUVATE PHOSPHONOMUTASE-LIKE PROTEIN (AFU_ORTHOLOGUE AFUA_5G07230)"/>
    <property type="match status" value="1"/>
</dbReference>
<dbReference type="Pfam" id="PF13714">
    <property type="entry name" value="PEP_mutase"/>
    <property type="match status" value="1"/>
</dbReference>
<dbReference type="Proteomes" id="UP000198711">
    <property type="component" value="Unassembled WGS sequence"/>
</dbReference>
<sequence length="257" mass="28294">MSSHFEKFKKLHQANHLFVLPNAWDARSAQLFQENAFPAIGTSSAAVAASLGYEDGEGMLFSDYLLIIKRILASVSVPVTVDMEMGYGKTNEQIFANMQQLAELGVAGINIEDSEIIQSKRSLKNAAAFAKTIEYSKNGLAAKNLSLFINIRCDTYILHVKDAPKETISRLKTYETTGADGIFLPCISREEDINEAVNNTKLPINVMCTPGLPDFDTLNKLGVKRASMGPFLFNKTYKKAGELAQKVIEKANFSSIL</sequence>
<protein>
    <submittedName>
        <fullName evidence="1">2-Methylisocitrate lyase, PEP mutase family</fullName>
    </submittedName>
</protein>
<accession>A0A8X8IF03</accession>
<dbReference type="CDD" id="cd00377">
    <property type="entry name" value="ICL_PEPM"/>
    <property type="match status" value="1"/>
</dbReference>
<dbReference type="InterPro" id="IPR015813">
    <property type="entry name" value="Pyrv/PenolPyrv_kinase-like_dom"/>
</dbReference>
<dbReference type="PANTHER" id="PTHR42905">
    <property type="entry name" value="PHOSPHOENOLPYRUVATE CARBOXYLASE"/>
    <property type="match status" value="1"/>
</dbReference>
<gene>
    <name evidence="1" type="ORF">SAMN05444410_105173</name>
</gene>
<dbReference type="Gene3D" id="3.20.20.60">
    <property type="entry name" value="Phosphoenolpyruvate-binding domains"/>
    <property type="match status" value="1"/>
</dbReference>
<evidence type="ECO:0000313" key="2">
    <source>
        <dbReference type="Proteomes" id="UP000198711"/>
    </source>
</evidence>
<dbReference type="InterPro" id="IPR039556">
    <property type="entry name" value="ICL/PEPM"/>
</dbReference>
<dbReference type="RefSeq" id="WP_092723427.1">
    <property type="nucleotide sequence ID" value="NZ_FNNO01000005.1"/>
</dbReference>
<comment type="caution">
    <text evidence="1">The sequence shown here is derived from an EMBL/GenBank/DDBJ whole genome shotgun (WGS) entry which is preliminary data.</text>
</comment>
<proteinExistence type="predicted"/>
<dbReference type="EMBL" id="FNNO01000005">
    <property type="protein sequence ID" value="SDW75358.1"/>
    <property type="molecule type" value="Genomic_DNA"/>
</dbReference>
<dbReference type="AlphaFoldDB" id="A0A8X8IF03"/>
<dbReference type="InterPro" id="IPR040442">
    <property type="entry name" value="Pyrv_kinase-like_dom_sf"/>
</dbReference>
<name>A0A8X8IF03_9BACT</name>
<reference evidence="1 2" key="1">
    <citation type="submission" date="2016-10" db="EMBL/GenBank/DDBJ databases">
        <authorList>
            <person name="Varghese N."/>
            <person name="Submissions S."/>
        </authorList>
    </citation>
    <scope>NUCLEOTIDE SEQUENCE [LARGE SCALE GENOMIC DNA]</scope>
    <source>
        <strain evidence="1 2">DSM 25353</strain>
    </source>
</reference>
<dbReference type="GO" id="GO:0016829">
    <property type="term" value="F:lyase activity"/>
    <property type="evidence" value="ECO:0007669"/>
    <property type="project" value="UniProtKB-KW"/>
</dbReference>
<organism evidence="1 2">
    <name type="scientific">Hydrobacter penzbergensis</name>
    <dbReference type="NCBI Taxonomy" id="1235997"/>
    <lineage>
        <taxon>Bacteria</taxon>
        <taxon>Pseudomonadati</taxon>
        <taxon>Bacteroidota</taxon>
        <taxon>Chitinophagia</taxon>
        <taxon>Chitinophagales</taxon>
        <taxon>Chitinophagaceae</taxon>
        <taxon>Hydrobacter</taxon>
    </lineage>
</organism>
<keyword evidence="1" id="KW-0456">Lyase</keyword>
<evidence type="ECO:0000313" key="1">
    <source>
        <dbReference type="EMBL" id="SDW75358.1"/>
    </source>
</evidence>
<dbReference type="SUPFAM" id="SSF51621">
    <property type="entry name" value="Phosphoenolpyruvate/pyruvate domain"/>
    <property type="match status" value="1"/>
</dbReference>
<keyword evidence="2" id="KW-1185">Reference proteome</keyword>